<evidence type="ECO:0000313" key="3">
    <source>
        <dbReference type="Proteomes" id="UP000245577"/>
    </source>
</evidence>
<feature type="transmembrane region" description="Helical" evidence="1">
    <location>
        <begin position="41"/>
        <end position="66"/>
    </location>
</feature>
<keyword evidence="1" id="KW-0472">Membrane</keyword>
<dbReference type="Proteomes" id="UP000245577">
    <property type="component" value="Unassembled WGS sequence"/>
</dbReference>
<organism evidence="2 3">
    <name type="scientific">Methanobrevibacter woesei</name>
    <dbReference type="NCBI Taxonomy" id="190976"/>
    <lineage>
        <taxon>Archaea</taxon>
        <taxon>Methanobacteriati</taxon>
        <taxon>Methanobacteriota</taxon>
        <taxon>Methanomada group</taxon>
        <taxon>Methanobacteria</taxon>
        <taxon>Methanobacteriales</taxon>
        <taxon>Methanobacteriaceae</taxon>
        <taxon>Methanobrevibacter</taxon>
    </lineage>
</organism>
<evidence type="ECO:0000256" key="1">
    <source>
        <dbReference type="SAM" id="Phobius"/>
    </source>
</evidence>
<reference evidence="2 3" key="1">
    <citation type="submission" date="2017-03" db="EMBL/GenBank/DDBJ databases">
        <title>Genome sequence of Methanobrevibacter wosei.</title>
        <authorList>
            <person name="Poehlein A."/>
            <person name="Seedorf H."/>
            <person name="Daniel R."/>
        </authorList>
    </citation>
    <scope>NUCLEOTIDE SEQUENCE [LARGE SCALE GENOMIC DNA]</scope>
    <source>
        <strain evidence="2 3">DSM 11979</strain>
    </source>
</reference>
<keyword evidence="1" id="KW-0812">Transmembrane</keyword>
<gene>
    <name evidence="2" type="ORF">MBBWO_09610</name>
</gene>
<name>A0A2U1S7K9_9EURY</name>
<keyword evidence="1" id="KW-1133">Transmembrane helix</keyword>
<dbReference type="EMBL" id="MZGU01000004">
    <property type="protein sequence ID" value="PWB86107.1"/>
    <property type="molecule type" value="Genomic_DNA"/>
</dbReference>
<evidence type="ECO:0000313" key="2">
    <source>
        <dbReference type="EMBL" id="PWB86107.1"/>
    </source>
</evidence>
<dbReference type="AlphaFoldDB" id="A0A2U1S7K9"/>
<proteinExistence type="predicted"/>
<feature type="transmembrane region" description="Helical" evidence="1">
    <location>
        <begin position="18"/>
        <end position="35"/>
    </location>
</feature>
<dbReference type="RefSeq" id="WP_116669745.1">
    <property type="nucleotide sequence ID" value="NZ_MZGU01000004.1"/>
</dbReference>
<keyword evidence="3" id="KW-1185">Reference proteome</keyword>
<sequence>MPIMGGIPGDLKDTLNKCLFLVGAFIIIYAILWILAELHLIPAIIFMIFPQLVLLSIGIFIVYMAYSRRNIY</sequence>
<dbReference type="OrthoDB" id="77767at2157"/>
<comment type="caution">
    <text evidence="2">The sequence shown here is derived from an EMBL/GenBank/DDBJ whole genome shotgun (WGS) entry which is preliminary data.</text>
</comment>
<protein>
    <submittedName>
        <fullName evidence="2">Uncharacterized protein</fullName>
    </submittedName>
</protein>
<accession>A0A2U1S7K9</accession>